<comment type="similarity">
    <text evidence="1">Belongs to the transferase hexapeptide repeat family.</text>
</comment>
<dbReference type="Proteomes" id="UP000176902">
    <property type="component" value="Unassembled WGS sequence"/>
</dbReference>
<dbReference type="Gene3D" id="2.160.10.10">
    <property type="entry name" value="Hexapeptide repeat proteins"/>
    <property type="match status" value="1"/>
</dbReference>
<evidence type="ECO:0000313" key="5">
    <source>
        <dbReference type="Proteomes" id="UP000176902"/>
    </source>
</evidence>
<protein>
    <submittedName>
        <fullName evidence="4">Acetyltransferase</fullName>
    </submittedName>
</protein>
<dbReference type="STRING" id="1797768.A3C59_00435"/>
<dbReference type="EMBL" id="MFCV01000047">
    <property type="protein sequence ID" value="OGE30439.1"/>
    <property type="molecule type" value="Genomic_DNA"/>
</dbReference>
<reference evidence="4 5" key="1">
    <citation type="journal article" date="2016" name="Nat. Commun.">
        <title>Thousands of microbial genomes shed light on interconnected biogeochemical processes in an aquifer system.</title>
        <authorList>
            <person name="Anantharaman K."/>
            <person name="Brown C.T."/>
            <person name="Hug L.A."/>
            <person name="Sharon I."/>
            <person name="Castelle C.J."/>
            <person name="Probst A.J."/>
            <person name="Thomas B.C."/>
            <person name="Singh A."/>
            <person name="Wilkins M.J."/>
            <person name="Karaoz U."/>
            <person name="Brodie E.L."/>
            <person name="Williams K.H."/>
            <person name="Hubbard S.S."/>
            <person name="Banfield J.F."/>
        </authorList>
    </citation>
    <scope>NUCLEOTIDE SEQUENCE [LARGE SCALE GENOMIC DNA]</scope>
</reference>
<proteinExistence type="inferred from homology"/>
<dbReference type="PROSITE" id="PS00101">
    <property type="entry name" value="HEXAPEP_TRANSFERASES"/>
    <property type="match status" value="1"/>
</dbReference>
<dbReference type="CDD" id="cd04647">
    <property type="entry name" value="LbH_MAT_like"/>
    <property type="match status" value="1"/>
</dbReference>
<comment type="caution">
    <text evidence="4">The sequence shown here is derived from an EMBL/GenBank/DDBJ whole genome shotgun (WGS) entry which is preliminary data.</text>
</comment>
<dbReference type="InterPro" id="IPR001451">
    <property type="entry name" value="Hexapep"/>
</dbReference>
<dbReference type="GO" id="GO:0008374">
    <property type="term" value="F:O-acyltransferase activity"/>
    <property type="evidence" value="ECO:0007669"/>
    <property type="project" value="TreeGrafter"/>
</dbReference>
<evidence type="ECO:0000313" key="4">
    <source>
        <dbReference type="EMBL" id="OGE30439.1"/>
    </source>
</evidence>
<dbReference type="Pfam" id="PF00132">
    <property type="entry name" value="Hexapep"/>
    <property type="match status" value="1"/>
</dbReference>
<name>A0A1F5JPC2_9BACT</name>
<keyword evidence="3" id="KW-0677">Repeat</keyword>
<dbReference type="AlphaFoldDB" id="A0A1F5JPC2"/>
<evidence type="ECO:0000256" key="3">
    <source>
        <dbReference type="ARBA" id="ARBA00022737"/>
    </source>
</evidence>
<evidence type="ECO:0000256" key="2">
    <source>
        <dbReference type="ARBA" id="ARBA00022679"/>
    </source>
</evidence>
<evidence type="ECO:0000256" key="1">
    <source>
        <dbReference type="ARBA" id="ARBA00007274"/>
    </source>
</evidence>
<gene>
    <name evidence="4" type="ORF">A3C59_00435</name>
</gene>
<sequence>MISFLEFFQRIKYWINADRIGPDIPTSYWKLFFKSTMVTLCKSKFKYFDETAEFRAGSYATGCSKISIGKRVIIRPFSYIQTEASDDGADITIEDDVMLGPGVHIYTNNHTFSNPNKPFIDQGYDEVKEVILKKGCWIGANVIILAGVTIGENSVIGAGSVVTKSIPDRTIAVGAPAKVIKKLNLKRK</sequence>
<dbReference type="InterPro" id="IPR051159">
    <property type="entry name" value="Hexapeptide_acetyltransf"/>
</dbReference>
<dbReference type="PANTHER" id="PTHR23416:SF23">
    <property type="entry name" value="ACETYLTRANSFERASE C18B11.09C-RELATED"/>
    <property type="match status" value="1"/>
</dbReference>
<dbReference type="InterPro" id="IPR011004">
    <property type="entry name" value="Trimer_LpxA-like_sf"/>
</dbReference>
<keyword evidence="2 4" id="KW-0808">Transferase</keyword>
<dbReference type="InterPro" id="IPR018357">
    <property type="entry name" value="Hexapep_transf_CS"/>
</dbReference>
<dbReference type="SUPFAM" id="SSF51161">
    <property type="entry name" value="Trimeric LpxA-like enzymes"/>
    <property type="match status" value="1"/>
</dbReference>
<organism evidence="4 5">
    <name type="scientific">Candidatus Daviesbacteria bacterium RIFCSPHIGHO2_02_FULL_36_13</name>
    <dbReference type="NCBI Taxonomy" id="1797768"/>
    <lineage>
        <taxon>Bacteria</taxon>
        <taxon>Candidatus Daviesiibacteriota</taxon>
    </lineage>
</organism>
<accession>A0A1F5JPC2</accession>
<dbReference type="PANTHER" id="PTHR23416">
    <property type="entry name" value="SIALIC ACID SYNTHASE-RELATED"/>
    <property type="match status" value="1"/>
</dbReference>